<dbReference type="RefSeq" id="WP_064035892.1">
    <property type="nucleotide sequence ID" value="NZ_LUUH01000030.1"/>
</dbReference>
<sequence>MPKPYRQGQLDGLCGVYAMVNAVDVLCGPISKRHAKSLFLEILAFLESRGPIAEQCTYGIVVQDMAAILKHVICKQYPIQRSKPFHGRPTVDKQHYLQTLDDFLQQPQTVVLTCIEGYLNHWTLIERITDKALHCYDSYGIRFLLQRSCSMLHDEDEKLHRLMPTHTYLLKRKS</sequence>
<gene>
    <name evidence="1" type="ORF">A1353_08390</name>
</gene>
<evidence type="ECO:0000313" key="2">
    <source>
        <dbReference type="Proteomes" id="UP000077763"/>
    </source>
</evidence>
<evidence type="ECO:0008006" key="3">
    <source>
        <dbReference type="Google" id="ProtNLM"/>
    </source>
</evidence>
<protein>
    <recommendedName>
        <fullName evidence="3">Ubiquitinyl hydrolase 1</fullName>
    </recommendedName>
</protein>
<comment type="caution">
    <text evidence="1">The sequence shown here is derived from an EMBL/GenBank/DDBJ whole genome shotgun (WGS) entry which is preliminary data.</text>
</comment>
<proteinExistence type="predicted"/>
<dbReference type="EMBL" id="LUUH01000030">
    <property type="protein sequence ID" value="OAI07031.1"/>
    <property type="molecule type" value="Genomic_DNA"/>
</dbReference>
<reference evidence="1 2" key="1">
    <citation type="submission" date="2016-03" db="EMBL/GenBank/DDBJ databases">
        <authorList>
            <person name="Ploux O."/>
        </authorList>
    </citation>
    <scope>NUCLEOTIDE SEQUENCE [LARGE SCALE GENOMIC DNA]</scope>
    <source>
        <strain evidence="1 2">R-45371</strain>
    </source>
</reference>
<name>A0A177MN29_METMH</name>
<dbReference type="AlphaFoldDB" id="A0A177MN29"/>
<dbReference type="Proteomes" id="UP000077763">
    <property type="component" value="Unassembled WGS sequence"/>
</dbReference>
<organism evidence="1 2">
    <name type="scientific">Methylomonas methanica</name>
    <dbReference type="NCBI Taxonomy" id="421"/>
    <lineage>
        <taxon>Bacteria</taxon>
        <taxon>Pseudomonadati</taxon>
        <taxon>Pseudomonadota</taxon>
        <taxon>Gammaproteobacteria</taxon>
        <taxon>Methylococcales</taxon>
        <taxon>Methylococcaceae</taxon>
        <taxon>Methylomonas</taxon>
    </lineage>
</organism>
<evidence type="ECO:0000313" key="1">
    <source>
        <dbReference type="EMBL" id="OAI07031.1"/>
    </source>
</evidence>
<accession>A0A177MN29</accession>